<comment type="caution">
    <text evidence="5">The sequence shown here is derived from an EMBL/GenBank/DDBJ whole genome shotgun (WGS) entry which is preliminary data.</text>
</comment>
<feature type="compositionally biased region" description="Polar residues" evidence="2">
    <location>
        <begin position="53"/>
        <end position="70"/>
    </location>
</feature>
<gene>
    <name evidence="5" type="ORF">CHTY_000495</name>
</gene>
<dbReference type="Pfam" id="PF00004">
    <property type="entry name" value="AAA"/>
    <property type="match status" value="1"/>
</dbReference>
<protein>
    <submittedName>
        <fullName evidence="5">AAA family ATPase</fullName>
    </submittedName>
</protein>
<keyword evidence="3" id="KW-1133">Transmembrane helix</keyword>
<keyword evidence="6" id="KW-1185">Reference proteome</keyword>
<evidence type="ECO:0000256" key="2">
    <source>
        <dbReference type="SAM" id="MobiDB-lite"/>
    </source>
</evidence>
<sequence length="1082" mass="126185">MLELIKQKSYKKVLKIVSFVVLTIITFLSLTFALIAYIHNVSNNANKFPIDSSPDNEPQSDTTNNTTNNKAGSLLNALTLPEINSEGFKGFHDVYGLKEVIQELTNVCHRFHPRNAQNYKNISSKNFLEYPKGVILYGPPGTGKTLLAKALAKESQMNFYTITPKHTLDEIEEIFKQARKGSPSLIFADEAEEIIKSRDDSTHLETGDAKKTDLLLAELDGVKTDEENPIYFVAATNHLAKIDTAIISRLQQVYVGYFPPEERLGYINKIINDIKKFKIEKYAQDYGLPKIMEQFNEALKKPEAYAKALKLNKDFCIPALGRKIIKGIDDDNNPHGNLEPLSDKLKRKEIEQEYERIHGPNTLPKDYDIETLETIKKYFYDIQSGRKLEAFIRDAATKAAYKGHQEIQLDDLQEVFRDYFGELEEYKTINESFIKRPSQTFAQTREGVNPNQQNIDEYEIQRNNCDQEAQQRQRSCDYVYDGSQNSQIIPQTYQQYLELVFRNIINYPNEYSFNSNSSEDLKIKRDTQLKRTQLFSYTEEPANLQFIIENARIFYKSLCELKNGQTIYINSLKNIINNEIPKEQDEKLSELIDNTIDALNDDSILNSNRISQNSTQDNKNYAKEQLKKLFQDPQLQHSQNDNTDTNTTINPIFKGEDLKAPSLNKKELINYMLEKNSESIQDIKKNNNTIIYLLNEIERKFGLFVFKTNYCSDEITNNLQEDIKRKATKLNTSLKNSFSKYQQDYNSIKEKLESYLNNLNKELESQKKDIENRYNNKGPQIIYLLDKNKLIEVLTKNIDNVVKNYIKEPFEKLNPSQTINNISENIVTNINDLTMKGNKEKFQEVIKTYYTNIAKYKAAQKQIRDYQNHYNQTKTKITQEQKNVETQIEQVRTLIMSKVKLINDYSMTQNYEDIYHNYSYILQIEKSINEKIEQELNECSRKYESEYGSLNDAINNMDSNIINSLKVATPKKLVNTANDILSQTQNSLNLDVYLRRLEQERNNTKQSVKNIHQKFEDIKQQYVKLVNKLKEQTESHGQEGYEEKTENYKQLQENFLTNILLSNNFILPSYYWFYNSKPRTFQ</sequence>
<dbReference type="InterPro" id="IPR050168">
    <property type="entry name" value="AAA_ATPase_domain"/>
</dbReference>
<dbReference type="SMART" id="SM00382">
    <property type="entry name" value="AAA"/>
    <property type="match status" value="1"/>
</dbReference>
<name>A0ABS5CXL8_9MOLU</name>
<evidence type="ECO:0000313" key="5">
    <source>
        <dbReference type="EMBL" id="MBP5835711.1"/>
    </source>
</evidence>
<feature type="transmembrane region" description="Helical" evidence="3">
    <location>
        <begin position="16"/>
        <end position="38"/>
    </location>
</feature>
<dbReference type="InterPro" id="IPR003593">
    <property type="entry name" value="AAA+_ATPase"/>
</dbReference>
<feature type="coiled-coil region" evidence="1">
    <location>
        <begin position="856"/>
        <end position="883"/>
    </location>
</feature>
<dbReference type="RefSeq" id="WP_203551973.1">
    <property type="nucleotide sequence ID" value="NZ_JACAOD020000001.1"/>
</dbReference>
<feature type="region of interest" description="Disordered" evidence="2">
    <location>
        <begin position="49"/>
        <end position="70"/>
    </location>
</feature>
<feature type="domain" description="AAA+ ATPase" evidence="4">
    <location>
        <begin position="130"/>
        <end position="258"/>
    </location>
</feature>
<dbReference type="SUPFAM" id="SSF52540">
    <property type="entry name" value="P-loop containing nucleoside triphosphate hydrolases"/>
    <property type="match status" value="1"/>
</dbReference>
<keyword evidence="1" id="KW-0175">Coiled coil</keyword>
<keyword evidence="3" id="KW-0812">Transmembrane</keyword>
<dbReference type="InterPro" id="IPR003959">
    <property type="entry name" value="ATPase_AAA_core"/>
</dbReference>
<accession>A0ABS5CXL8</accession>
<dbReference type="EMBL" id="JACAOD020000001">
    <property type="protein sequence ID" value="MBP5835711.1"/>
    <property type="molecule type" value="Genomic_DNA"/>
</dbReference>
<evidence type="ECO:0000256" key="3">
    <source>
        <dbReference type="SAM" id="Phobius"/>
    </source>
</evidence>
<dbReference type="PANTHER" id="PTHR23077">
    <property type="entry name" value="AAA-FAMILY ATPASE"/>
    <property type="match status" value="1"/>
</dbReference>
<organism evidence="5 6">
    <name type="scientific">Candidatus Phytoplasma meliae</name>
    <dbReference type="NCBI Taxonomy" id="1848402"/>
    <lineage>
        <taxon>Bacteria</taxon>
        <taxon>Bacillati</taxon>
        <taxon>Mycoplasmatota</taxon>
        <taxon>Mollicutes</taxon>
        <taxon>Acholeplasmatales</taxon>
        <taxon>Acholeplasmataceae</taxon>
        <taxon>Candidatus Phytoplasma</taxon>
        <taxon>16SrXIII (Mexican periwinkle virescence group)</taxon>
    </lineage>
</organism>
<feature type="coiled-coil region" evidence="1">
    <location>
        <begin position="994"/>
        <end position="1035"/>
    </location>
</feature>
<dbReference type="Gene3D" id="3.40.50.300">
    <property type="entry name" value="P-loop containing nucleotide triphosphate hydrolases"/>
    <property type="match status" value="1"/>
</dbReference>
<dbReference type="CDD" id="cd19481">
    <property type="entry name" value="RecA-like_protease"/>
    <property type="match status" value="1"/>
</dbReference>
<proteinExistence type="predicted"/>
<dbReference type="InterPro" id="IPR027417">
    <property type="entry name" value="P-loop_NTPase"/>
</dbReference>
<evidence type="ECO:0000256" key="1">
    <source>
        <dbReference type="SAM" id="Coils"/>
    </source>
</evidence>
<reference evidence="5" key="1">
    <citation type="submission" date="2021-04" db="EMBL/GenBank/DDBJ databases">
        <title>Genomic features of Candidatus Phytoplasma meliae isolate ChTYXIII (1SrXIII-G).</title>
        <authorList>
            <person name="Fernandez F.D."/>
            <person name="Conci L.R."/>
        </authorList>
    </citation>
    <scope>NUCLEOTIDE SEQUENCE [LARGE SCALE GENOMIC DNA]</scope>
    <source>
        <strain evidence="5">ChTYXIII-Mo</strain>
    </source>
</reference>
<dbReference type="Proteomes" id="UP001195571">
    <property type="component" value="Unassembled WGS sequence"/>
</dbReference>
<feature type="coiled-coil region" evidence="1">
    <location>
        <begin position="738"/>
        <end position="776"/>
    </location>
</feature>
<evidence type="ECO:0000313" key="6">
    <source>
        <dbReference type="Proteomes" id="UP001195571"/>
    </source>
</evidence>
<evidence type="ECO:0000259" key="4">
    <source>
        <dbReference type="SMART" id="SM00382"/>
    </source>
</evidence>
<keyword evidence="3" id="KW-0472">Membrane</keyword>